<dbReference type="KEGG" id="ssao:94294528"/>
<gene>
    <name evidence="1" type="ORF">SS50377_20505</name>
</gene>
<dbReference type="AlphaFoldDB" id="A0A9P8LYY5"/>
<sequence>MGGVVSAKLETHSDDHFRCLDIQSEYDAIIACVGKLQTEANLFSIDACELFVIEEELTLSSAF</sequence>
<name>A0A9P8LYY5_9EUKA</name>
<evidence type="ECO:0000313" key="1">
    <source>
        <dbReference type="EMBL" id="KAH0577154.1"/>
    </source>
</evidence>
<dbReference type="GeneID" id="94294528"/>
<accession>A0A9P8LYY5</accession>
<evidence type="ECO:0000313" key="2">
    <source>
        <dbReference type="Proteomes" id="UP000018208"/>
    </source>
</evidence>
<dbReference type="Proteomes" id="UP000018208">
    <property type="component" value="Unassembled WGS sequence"/>
</dbReference>
<organism evidence="1 2">
    <name type="scientific">Spironucleus salmonicida</name>
    <dbReference type="NCBI Taxonomy" id="348837"/>
    <lineage>
        <taxon>Eukaryota</taxon>
        <taxon>Metamonada</taxon>
        <taxon>Diplomonadida</taxon>
        <taxon>Hexamitidae</taxon>
        <taxon>Hexamitinae</taxon>
        <taxon>Spironucleus</taxon>
    </lineage>
</organism>
<proteinExistence type="predicted"/>
<dbReference type="RefSeq" id="XP_067767927.1">
    <property type="nucleotide sequence ID" value="XM_067904445.1"/>
</dbReference>
<protein>
    <submittedName>
        <fullName evidence="1">Uncharacterized protein</fullName>
    </submittedName>
</protein>
<dbReference type="EMBL" id="AUWU02000001">
    <property type="protein sequence ID" value="KAH0577154.1"/>
    <property type="molecule type" value="Genomic_DNA"/>
</dbReference>
<reference evidence="1 2" key="1">
    <citation type="journal article" date="2014" name="PLoS Genet.">
        <title>The Genome of Spironucleus salmonicida Highlights a Fish Pathogen Adapted to Fluctuating Environments.</title>
        <authorList>
            <person name="Xu F."/>
            <person name="Jerlstrom-Hultqvist J."/>
            <person name="Einarsson E."/>
            <person name="Astvaldsson A."/>
            <person name="Svard S.G."/>
            <person name="Andersson J.O."/>
        </authorList>
    </citation>
    <scope>NUCLEOTIDE SEQUENCE [LARGE SCALE GENOMIC DNA]</scope>
    <source>
        <strain evidence="1 2">ATCC 50377</strain>
    </source>
</reference>
<keyword evidence="2" id="KW-1185">Reference proteome</keyword>
<comment type="caution">
    <text evidence="1">The sequence shown here is derived from an EMBL/GenBank/DDBJ whole genome shotgun (WGS) entry which is preliminary data.</text>
</comment>